<accession>A0ABP7ZLQ4</accession>
<dbReference type="EC" id="3.1.4.4" evidence="3"/>
<name>A0ABP7ZLQ4_9MICO</name>
<dbReference type="Proteomes" id="UP001415169">
    <property type="component" value="Unassembled WGS sequence"/>
</dbReference>
<evidence type="ECO:0000313" key="8">
    <source>
        <dbReference type="EMBL" id="GAA4163425.1"/>
    </source>
</evidence>
<sequence>MTDTSRSFSDLADLISRRLDVFRLPGVLSVRPGFQLVDGWLTHTPAIVVTVDGEVPHGLPSEVGGHPVDARVASARKKAALLEPERYAATGVSAPDEGKVPEFEHEILVAERPPQSSAPPSENLAAEPAKKTQLPYSPPAGVPLAPVSGELTVELAASPDAGWAQLGSFLDATETELVIGLYDFTSAHVLAAFEKAAAGKQVTLTLDHPAKNPTADQTDEQTVAELEKALGSDLKQAWALSGMDPKATATVFQTAYHIKVAAQDSKAVWVSSGNWNNSNQPDIDPVNNAGDADAARSGDRDWHVVVRSPELTQTFAAYLENDYRVAAQHNQASAAFMQPELLQPAVQTPPFARFFPGQTVTDEMTITPVLTPDAGVYVDAVKALIASASKTLHLQFQYIELPKTTDATNEAFVDLVQAVIDRQKAGVEVQIIMSEYETAGYLEQLQALGLDVANSVKLQNNVHNKGVIVDGRAVLISSQNWSSAGALHNRDAGVIIENEKVAAYFEQIFAHDWEHLAAKQAAED</sequence>
<protein>
    <recommendedName>
        <fullName evidence="3">phospholipase D</fullName>
        <ecNumber evidence="3">3.1.4.4</ecNumber>
    </recommendedName>
</protein>
<dbReference type="CDD" id="cd00138">
    <property type="entry name" value="PLDc_SF"/>
    <property type="match status" value="1"/>
</dbReference>
<dbReference type="Pfam" id="PF13091">
    <property type="entry name" value="PLDc_2"/>
    <property type="match status" value="1"/>
</dbReference>
<comment type="similarity">
    <text evidence="2">Belongs to the phospholipase D family.</text>
</comment>
<evidence type="ECO:0000259" key="7">
    <source>
        <dbReference type="PROSITE" id="PS50035"/>
    </source>
</evidence>
<evidence type="ECO:0000256" key="3">
    <source>
        <dbReference type="ARBA" id="ARBA00012027"/>
    </source>
</evidence>
<dbReference type="InterPro" id="IPR001736">
    <property type="entry name" value="PLipase_D/transphosphatidylase"/>
</dbReference>
<dbReference type="PANTHER" id="PTHR43856:SF1">
    <property type="entry name" value="MITOCHONDRIAL CARDIOLIPIN HYDROLASE"/>
    <property type="match status" value="1"/>
</dbReference>
<dbReference type="InterPro" id="IPR025202">
    <property type="entry name" value="PLD-like_dom"/>
</dbReference>
<keyword evidence="9" id="KW-1185">Reference proteome</keyword>
<feature type="domain" description="PLD phosphodiesterase" evidence="7">
    <location>
        <begin position="458"/>
        <end position="485"/>
    </location>
</feature>
<evidence type="ECO:0000256" key="2">
    <source>
        <dbReference type="ARBA" id="ARBA00008664"/>
    </source>
</evidence>
<evidence type="ECO:0000256" key="1">
    <source>
        <dbReference type="ARBA" id="ARBA00000798"/>
    </source>
</evidence>
<comment type="catalytic activity">
    <reaction evidence="1">
        <text>a 1,2-diacyl-sn-glycero-3-phosphocholine + H2O = a 1,2-diacyl-sn-glycero-3-phosphate + choline + H(+)</text>
        <dbReference type="Rhea" id="RHEA:14445"/>
        <dbReference type="ChEBI" id="CHEBI:15354"/>
        <dbReference type="ChEBI" id="CHEBI:15377"/>
        <dbReference type="ChEBI" id="CHEBI:15378"/>
        <dbReference type="ChEBI" id="CHEBI:57643"/>
        <dbReference type="ChEBI" id="CHEBI:58608"/>
        <dbReference type="EC" id="3.1.4.4"/>
    </reaction>
</comment>
<reference evidence="8" key="2">
    <citation type="submission" date="2023-12" db="EMBL/GenBank/DDBJ databases">
        <authorList>
            <person name="Sun Q."/>
            <person name="Inoue M."/>
        </authorList>
    </citation>
    <scope>NUCLEOTIDE SEQUENCE</scope>
    <source>
        <strain evidence="8">JCM 17590</strain>
    </source>
</reference>
<dbReference type="PANTHER" id="PTHR43856">
    <property type="entry name" value="CARDIOLIPIN HYDROLASE"/>
    <property type="match status" value="1"/>
</dbReference>
<evidence type="ECO:0000256" key="4">
    <source>
        <dbReference type="ARBA" id="ARBA00022801"/>
    </source>
</evidence>
<keyword evidence="4" id="KW-0378">Hydrolase</keyword>
<dbReference type="RefSeq" id="WP_344792011.1">
    <property type="nucleotide sequence ID" value="NZ_BAABBV010000001.1"/>
</dbReference>
<keyword evidence="5" id="KW-0442">Lipid degradation</keyword>
<dbReference type="Gene3D" id="3.30.870.10">
    <property type="entry name" value="Endonuclease Chain A"/>
    <property type="match status" value="2"/>
</dbReference>
<organism evidence="8 9">
    <name type="scientific">Gryllotalpicola daejeonensis</name>
    <dbReference type="NCBI Taxonomy" id="993087"/>
    <lineage>
        <taxon>Bacteria</taxon>
        <taxon>Bacillati</taxon>
        <taxon>Actinomycetota</taxon>
        <taxon>Actinomycetes</taxon>
        <taxon>Micrococcales</taxon>
        <taxon>Microbacteriaceae</taxon>
        <taxon>Gryllotalpicola</taxon>
    </lineage>
</organism>
<dbReference type="CDD" id="cd09128">
    <property type="entry name" value="PLDc_unchar1_2"/>
    <property type="match status" value="1"/>
</dbReference>
<gene>
    <name evidence="8" type="ORF">GCM10022286_23860</name>
</gene>
<dbReference type="PROSITE" id="PS50035">
    <property type="entry name" value="PLD"/>
    <property type="match status" value="1"/>
</dbReference>
<dbReference type="SUPFAM" id="SSF56024">
    <property type="entry name" value="Phospholipase D/nuclease"/>
    <property type="match status" value="2"/>
</dbReference>
<comment type="caution">
    <text evidence="8">The sequence shown here is derived from an EMBL/GenBank/DDBJ whole genome shotgun (WGS) entry which is preliminary data.</text>
</comment>
<proteinExistence type="inferred from homology"/>
<dbReference type="EMBL" id="BAABBV010000001">
    <property type="protein sequence ID" value="GAA4163425.1"/>
    <property type="molecule type" value="Genomic_DNA"/>
</dbReference>
<evidence type="ECO:0000313" key="9">
    <source>
        <dbReference type="Proteomes" id="UP001415169"/>
    </source>
</evidence>
<dbReference type="InterPro" id="IPR051406">
    <property type="entry name" value="PLD_domain"/>
</dbReference>
<keyword evidence="6" id="KW-0443">Lipid metabolism</keyword>
<evidence type="ECO:0000256" key="6">
    <source>
        <dbReference type="ARBA" id="ARBA00023098"/>
    </source>
</evidence>
<evidence type="ECO:0000256" key="5">
    <source>
        <dbReference type="ARBA" id="ARBA00022963"/>
    </source>
</evidence>
<reference evidence="8" key="1">
    <citation type="journal article" date="2014" name="Int. J. Syst. Evol. Microbiol.">
        <title>Complete genome of a new Firmicutes species belonging to the dominant human colonic microbiota ('Ruminococcus bicirculans') reveals two chromosomes and a selective capacity to utilize plant glucans.</title>
        <authorList>
            <consortium name="NISC Comparative Sequencing Program"/>
            <person name="Wegmann U."/>
            <person name="Louis P."/>
            <person name="Goesmann A."/>
            <person name="Henrissat B."/>
            <person name="Duncan S.H."/>
            <person name="Flint H.J."/>
        </authorList>
    </citation>
    <scope>NUCLEOTIDE SEQUENCE</scope>
    <source>
        <strain evidence="8">JCM 17590</strain>
    </source>
</reference>